<dbReference type="InterPro" id="IPR036864">
    <property type="entry name" value="Zn2-C6_fun-type_DNA-bd_sf"/>
</dbReference>
<evidence type="ECO:0000313" key="4">
    <source>
        <dbReference type="Proteomes" id="UP001211907"/>
    </source>
</evidence>
<dbReference type="InterPro" id="IPR001138">
    <property type="entry name" value="Zn2Cys6_DnaBD"/>
</dbReference>
<dbReference type="GO" id="GO:0008270">
    <property type="term" value="F:zinc ion binding"/>
    <property type="evidence" value="ECO:0007669"/>
    <property type="project" value="InterPro"/>
</dbReference>
<dbReference type="GO" id="GO:0000981">
    <property type="term" value="F:DNA-binding transcription factor activity, RNA polymerase II-specific"/>
    <property type="evidence" value="ECO:0007669"/>
    <property type="project" value="InterPro"/>
</dbReference>
<dbReference type="SUPFAM" id="SSF57701">
    <property type="entry name" value="Zn2/Cys6 DNA-binding domain"/>
    <property type="match status" value="1"/>
</dbReference>
<sequence>MSTESVPLNSNTTNTAATITAAGIVSLHPFPDRCLTNNVRLKSCEACRLKNKKCSRDPVCERCAEKGVQCVYSMNSTRNKEYKKLKLQEKALTSGSGSNGALSRRKYGQQQHLKLPSASVVHRAAIISKTISPSTSPPTVLETNAVNPHSALVYSAAVPASTSLPQAVPTAMISNIRQHNVKTSSLHNSPLFDFVGGGSAHVNSIPDINSDLMNFLSAPSSMSPQFPSSQNGPAPSLYSFQQKQPQYQQQQQQRQSSLHLAGGFSVISSPVISTTTAHPVTFPHIQQQQSYVFDSVPVLPSGSMQSPFSQQFVPQEQQNHQFISLQQQREQQPEEHPHLFAQFSQQLCHQNPSIQPTNQQQKWINIDSLYNPTSPFTVPSQSSLTMPSPPFSCILPPNASLATGFNIQAIALSTTSGLVETPVTATSPFKNGSSNSGSPSFSIARGEYDEDNCDDMLVRVVQQQQMQHGSIGGDAAMMLTGVSFTAADLSRGNVADILKLGSQVGFGGSGDENDFQAFLEEKKKEWDL</sequence>
<comment type="caution">
    <text evidence="3">The sequence shown here is derived from an EMBL/GenBank/DDBJ whole genome shotgun (WGS) entry which is preliminary data.</text>
</comment>
<feature type="compositionally biased region" description="Low complexity" evidence="1">
    <location>
        <begin position="241"/>
        <end position="255"/>
    </location>
</feature>
<dbReference type="Pfam" id="PF00172">
    <property type="entry name" value="Zn_clus"/>
    <property type="match status" value="1"/>
</dbReference>
<dbReference type="CDD" id="cd00067">
    <property type="entry name" value="GAL4"/>
    <property type="match status" value="1"/>
</dbReference>
<proteinExistence type="predicted"/>
<dbReference type="EMBL" id="JADGJH010000036">
    <property type="protein sequence ID" value="KAJ3141376.1"/>
    <property type="molecule type" value="Genomic_DNA"/>
</dbReference>
<feature type="region of interest" description="Disordered" evidence="1">
    <location>
        <begin position="220"/>
        <end position="255"/>
    </location>
</feature>
<dbReference type="AlphaFoldDB" id="A0AAD5T9L1"/>
<accession>A0AAD5T9L1</accession>
<name>A0AAD5T9L1_9FUNG</name>
<feature type="domain" description="Zn(2)-C6 fungal-type" evidence="2">
    <location>
        <begin position="43"/>
        <end position="72"/>
    </location>
</feature>
<gene>
    <name evidence="3" type="ORF">HK100_007615</name>
</gene>
<dbReference type="Gene3D" id="4.10.240.10">
    <property type="entry name" value="Zn(2)-C6 fungal-type DNA-binding domain"/>
    <property type="match status" value="1"/>
</dbReference>
<dbReference type="Proteomes" id="UP001211907">
    <property type="component" value="Unassembled WGS sequence"/>
</dbReference>
<evidence type="ECO:0000259" key="2">
    <source>
        <dbReference type="PROSITE" id="PS50048"/>
    </source>
</evidence>
<organism evidence="3 4">
    <name type="scientific">Physocladia obscura</name>
    <dbReference type="NCBI Taxonomy" id="109957"/>
    <lineage>
        <taxon>Eukaryota</taxon>
        <taxon>Fungi</taxon>
        <taxon>Fungi incertae sedis</taxon>
        <taxon>Chytridiomycota</taxon>
        <taxon>Chytridiomycota incertae sedis</taxon>
        <taxon>Chytridiomycetes</taxon>
        <taxon>Chytridiales</taxon>
        <taxon>Chytriomycetaceae</taxon>
        <taxon>Physocladia</taxon>
    </lineage>
</organism>
<evidence type="ECO:0000256" key="1">
    <source>
        <dbReference type="SAM" id="MobiDB-lite"/>
    </source>
</evidence>
<protein>
    <recommendedName>
        <fullName evidence="2">Zn(2)-C6 fungal-type domain-containing protein</fullName>
    </recommendedName>
</protein>
<feature type="compositionally biased region" description="Low complexity" evidence="1">
    <location>
        <begin position="220"/>
        <end position="229"/>
    </location>
</feature>
<reference evidence="3" key="1">
    <citation type="submission" date="2020-05" db="EMBL/GenBank/DDBJ databases">
        <title>Phylogenomic resolution of chytrid fungi.</title>
        <authorList>
            <person name="Stajich J.E."/>
            <person name="Amses K."/>
            <person name="Simmons R."/>
            <person name="Seto K."/>
            <person name="Myers J."/>
            <person name="Bonds A."/>
            <person name="Quandt C.A."/>
            <person name="Barry K."/>
            <person name="Liu P."/>
            <person name="Grigoriev I."/>
            <person name="Longcore J.E."/>
            <person name="James T.Y."/>
        </authorList>
    </citation>
    <scope>NUCLEOTIDE SEQUENCE</scope>
    <source>
        <strain evidence="3">JEL0513</strain>
    </source>
</reference>
<keyword evidence="4" id="KW-1185">Reference proteome</keyword>
<evidence type="ECO:0000313" key="3">
    <source>
        <dbReference type="EMBL" id="KAJ3141376.1"/>
    </source>
</evidence>
<dbReference type="SMART" id="SM00066">
    <property type="entry name" value="GAL4"/>
    <property type="match status" value="1"/>
</dbReference>
<dbReference type="PROSITE" id="PS50048">
    <property type="entry name" value="ZN2_CY6_FUNGAL_2"/>
    <property type="match status" value="1"/>
</dbReference>